<comment type="caution">
    <text evidence="1">The sequence shown here is derived from an EMBL/GenBank/DDBJ whole genome shotgun (WGS) entry which is preliminary data.</text>
</comment>
<evidence type="ECO:0000313" key="1">
    <source>
        <dbReference type="EMBL" id="PIW17075.1"/>
    </source>
</evidence>
<dbReference type="EMBL" id="PFFQ01000031">
    <property type="protein sequence ID" value="PIW17075.1"/>
    <property type="molecule type" value="Genomic_DNA"/>
</dbReference>
<organism evidence="1 2">
    <name type="scientific">bacterium (Candidatus Blackallbacteria) CG17_big_fil_post_rev_8_21_14_2_50_48_46</name>
    <dbReference type="NCBI Taxonomy" id="2014261"/>
    <lineage>
        <taxon>Bacteria</taxon>
        <taxon>Candidatus Blackallbacteria</taxon>
    </lineage>
</organism>
<dbReference type="Proteomes" id="UP000231019">
    <property type="component" value="Unassembled WGS sequence"/>
</dbReference>
<reference evidence="1 2" key="1">
    <citation type="submission" date="2017-09" db="EMBL/GenBank/DDBJ databases">
        <title>Depth-based differentiation of microbial function through sediment-hosted aquifers and enrichment of novel symbionts in the deep terrestrial subsurface.</title>
        <authorList>
            <person name="Probst A.J."/>
            <person name="Ladd B."/>
            <person name="Jarett J.K."/>
            <person name="Geller-Mcgrath D.E."/>
            <person name="Sieber C.M."/>
            <person name="Emerson J.B."/>
            <person name="Anantharaman K."/>
            <person name="Thomas B.C."/>
            <person name="Malmstrom R."/>
            <person name="Stieglmeier M."/>
            <person name="Klingl A."/>
            <person name="Woyke T."/>
            <person name="Ryan C.M."/>
            <person name="Banfield J.F."/>
        </authorList>
    </citation>
    <scope>NUCLEOTIDE SEQUENCE [LARGE SCALE GENOMIC DNA]</scope>
    <source>
        <strain evidence="1">CG17_big_fil_post_rev_8_21_14_2_50_48_46</strain>
    </source>
</reference>
<proteinExistence type="predicted"/>
<evidence type="ECO:0008006" key="3">
    <source>
        <dbReference type="Google" id="ProtNLM"/>
    </source>
</evidence>
<evidence type="ECO:0000313" key="2">
    <source>
        <dbReference type="Proteomes" id="UP000231019"/>
    </source>
</evidence>
<sequence length="202" mass="23113">MQENVLIDVIDDLKAVLDRLGHDYSLIRHPAGGLKRVGSVDLPVSYRLFLEHFAPNGAEIRFAQYHALTFYLQDELELVQSKNYSQDGFLVIGLYDEQPLLLKLSDSEEGDAGVFKASGRQYLRMAGSFFQFLRMFQLSLEMLGSLSDFDEAVPGYQEEEEMGYHDSYEDVGAMRSREELLEEFYNELEMIDPDGAENWGLD</sequence>
<gene>
    <name evidence="1" type="ORF">COW36_10585</name>
</gene>
<dbReference type="AlphaFoldDB" id="A0A2M7G661"/>
<name>A0A2M7G661_9BACT</name>
<protein>
    <recommendedName>
        <fullName evidence="3">Knr4/Smi1-like domain-containing protein</fullName>
    </recommendedName>
</protein>
<accession>A0A2M7G661</accession>